<evidence type="ECO:0000256" key="4">
    <source>
        <dbReference type="ARBA" id="ARBA00023242"/>
    </source>
</evidence>
<feature type="region of interest" description="Disordered" evidence="6">
    <location>
        <begin position="661"/>
        <end position="717"/>
    </location>
</feature>
<keyword evidence="3" id="KW-0804">Transcription</keyword>
<dbReference type="PANTHER" id="PTHR16088:SF3">
    <property type="entry name" value="GON-4-LIKE PROTEIN"/>
    <property type="match status" value="1"/>
</dbReference>
<feature type="compositionally biased region" description="Low complexity" evidence="6">
    <location>
        <begin position="15"/>
        <end position="30"/>
    </location>
</feature>
<dbReference type="InterPro" id="IPR003822">
    <property type="entry name" value="PAH"/>
</dbReference>
<dbReference type="PROSITE" id="PS51477">
    <property type="entry name" value="PAH"/>
    <property type="match status" value="1"/>
</dbReference>
<feature type="compositionally biased region" description="Acidic residues" evidence="6">
    <location>
        <begin position="430"/>
        <end position="444"/>
    </location>
</feature>
<dbReference type="EMBL" id="AP028919">
    <property type="protein sequence ID" value="BES99934.1"/>
    <property type="molecule type" value="Genomic_DNA"/>
</dbReference>
<feature type="region of interest" description="Disordered" evidence="6">
    <location>
        <begin position="1"/>
        <end position="38"/>
    </location>
</feature>
<feature type="compositionally biased region" description="Basic and acidic residues" evidence="6">
    <location>
        <begin position="457"/>
        <end position="467"/>
    </location>
</feature>
<organism evidence="7 8">
    <name type="scientific">Nesidiocoris tenuis</name>
    <dbReference type="NCBI Taxonomy" id="355587"/>
    <lineage>
        <taxon>Eukaryota</taxon>
        <taxon>Metazoa</taxon>
        <taxon>Ecdysozoa</taxon>
        <taxon>Arthropoda</taxon>
        <taxon>Hexapoda</taxon>
        <taxon>Insecta</taxon>
        <taxon>Pterygota</taxon>
        <taxon>Neoptera</taxon>
        <taxon>Paraneoptera</taxon>
        <taxon>Hemiptera</taxon>
        <taxon>Heteroptera</taxon>
        <taxon>Panheteroptera</taxon>
        <taxon>Cimicomorpha</taxon>
        <taxon>Miridae</taxon>
        <taxon>Dicyphina</taxon>
        <taxon>Nesidiocoris</taxon>
    </lineage>
</organism>
<dbReference type="Proteomes" id="UP001307889">
    <property type="component" value="Chromosome 11"/>
</dbReference>
<name>A0ABN7B7U6_9HEMI</name>
<keyword evidence="4 5" id="KW-0539">Nucleus</keyword>
<accession>A0ABN7B7U6</accession>
<evidence type="ECO:0000256" key="1">
    <source>
        <dbReference type="ARBA" id="ARBA00004123"/>
    </source>
</evidence>
<dbReference type="InterPro" id="IPR001005">
    <property type="entry name" value="SANT/Myb"/>
</dbReference>
<evidence type="ECO:0000256" key="5">
    <source>
        <dbReference type="PROSITE-ProRule" id="PRU00810"/>
    </source>
</evidence>
<evidence type="ECO:0000313" key="7">
    <source>
        <dbReference type="EMBL" id="BES99934.1"/>
    </source>
</evidence>
<feature type="compositionally biased region" description="Polar residues" evidence="6">
    <location>
        <begin position="701"/>
        <end position="714"/>
    </location>
</feature>
<dbReference type="CDD" id="cd00167">
    <property type="entry name" value="SANT"/>
    <property type="match status" value="1"/>
</dbReference>
<feature type="compositionally biased region" description="Acidic residues" evidence="6">
    <location>
        <begin position="662"/>
        <end position="672"/>
    </location>
</feature>
<gene>
    <name evidence="7" type="ORF">NTJ_12751</name>
</gene>
<feature type="region of interest" description="Disordered" evidence="6">
    <location>
        <begin position="613"/>
        <end position="642"/>
    </location>
</feature>
<evidence type="ECO:0008006" key="9">
    <source>
        <dbReference type="Google" id="ProtNLM"/>
    </source>
</evidence>
<dbReference type="Gene3D" id="1.10.10.60">
    <property type="entry name" value="Homeodomain-like"/>
    <property type="match status" value="1"/>
</dbReference>
<protein>
    <recommendedName>
        <fullName evidence="9">Myb-like domain-containing protein</fullName>
    </recommendedName>
</protein>
<feature type="region of interest" description="Disordered" evidence="6">
    <location>
        <begin position="94"/>
        <end position="119"/>
    </location>
</feature>
<feature type="region of interest" description="Disordered" evidence="6">
    <location>
        <begin position="424"/>
        <end position="467"/>
    </location>
</feature>
<comment type="subcellular location">
    <subcellularLocation>
        <location evidence="1 5">Nucleus</location>
    </subcellularLocation>
</comment>
<keyword evidence="8" id="KW-1185">Reference proteome</keyword>
<proteinExistence type="predicted"/>
<dbReference type="PANTHER" id="PTHR16088">
    <property type="entry name" value="YY1 ASSOCIATED PROTEIN-RELATED"/>
    <property type="match status" value="1"/>
</dbReference>
<evidence type="ECO:0000256" key="6">
    <source>
        <dbReference type="SAM" id="MobiDB-lite"/>
    </source>
</evidence>
<feature type="compositionally biased region" description="Polar residues" evidence="6">
    <location>
        <begin position="743"/>
        <end position="767"/>
    </location>
</feature>
<feature type="compositionally biased region" description="Basic and acidic residues" evidence="6">
    <location>
        <begin position="613"/>
        <end position="635"/>
    </location>
</feature>
<feature type="region of interest" description="Disordered" evidence="6">
    <location>
        <begin position="730"/>
        <end position="767"/>
    </location>
</feature>
<keyword evidence="2" id="KW-0805">Transcription regulation</keyword>
<evidence type="ECO:0000256" key="2">
    <source>
        <dbReference type="ARBA" id="ARBA00023015"/>
    </source>
</evidence>
<dbReference type="InterPro" id="IPR052435">
    <property type="entry name" value="YY1-Transcr_Regul"/>
</dbReference>
<dbReference type="InterPro" id="IPR036600">
    <property type="entry name" value="PAH_sf"/>
</dbReference>
<feature type="compositionally biased region" description="Basic and acidic residues" evidence="6">
    <location>
        <begin position="688"/>
        <end position="697"/>
    </location>
</feature>
<reference evidence="7 8" key="1">
    <citation type="submission" date="2023-09" db="EMBL/GenBank/DDBJ databases">
        <title>Nesidiocoris tenuis whole genome shotgun sequence.</title>
        <authorList>
            <person name="Shibata T."/>
            <person name="Shimoda M."/>
            <person name="Kobayashi T."/>
            <person name="Uehara T."/>
        </authorList>
    </citation>
    <scope>NUCLEOTIDE SEQUENCE [LARGE SCALE GENOMIC DNA]</scope>
    <source>
        <strain evidence="7 8">Japan</strain>
    </source>
</reference>
<sequence length="825" mass="91710">MEALPVPDNSESKALPSMPSLFPLSQPSSPAKSFDEEMIEVEPEPAVCEDVNQSESKKDDILQCAGIEPVKTEETNDVAFNSMPKCDELVIRADASPSSDKRKPTSIGHHPPPRKRRKLETFDVPEAAEEEPDNHYAEAYFSKVKSALDEATFQRFIAILSNVSDEPGCVISLYRELESLLANFPELVDDFVGLLTPHQALSIGKLQEYKLITRSLAFFKKLEGNHLTRLIHALEQLNSNPSVTPEQVKSAVLPLLKGHGPLADHFLHLLPNEKPPPSSPDDFENITEPMMLEDGDDGGWDHVRIPEHAERGCLSDCGCRCHAAPTHPFCLACNIRFIKGQAYVQYGKVIRYCKVHFGNMSHDEVLQRFNPALYSKIKRKKKSIIKTPHSEPSKALPEFVFQDENALLSKDDVSSKLHTELFSSPKIEEKNEDEDDYWEEDDVSSGDKSSAGDVFEEADRHSEDTDDNTKFLERLAHPLSPLGSTVEGYYLEGEFGEESRGAAEEGVRKGIVIDVSDVRPNGVNAHVIKFETRPSNGPCVNSTASRADSNPNSHGHVIRDATVVFDYGQSEQFDPVFIDNDDTARLEPNDNGSLKEKFDNDVKNFPFGCPDISTEKEKMGDSRSDVPKNCDKDGDSVPTNVDAERASNIAEEKPEIVKVELENDSQNDDIDEPPISNEIQSEDANVAKSDDESHVKIESNPIDSSDGSPCQQSVPEDIIRTVKLVDTEITSKTDEGSDAANDDPTNSNVDSSATATSNVDSSATSEVQEWTMQEDKLILESFLRKNGVDDLTIAAKIRESMPRWTVHEIQERFKVLWDLLMKTMN</sequence>
<evidence type="ECO:0000256" key="3">
    <source>
        <dbReference type="ARBA" id="ARBA00023163"/>
    </source>
</evidence>
<dbReference type="SUPFAM" id="SSF47762">
    <property type="entry name" value="PAH2 domain"/>
    <property type="match status" value="1"/>
</dbReference>
<evidence type="ECO:0000313" key="8">
    <source>
        <dbReference type="Proteomes" id="UP001307889"/>
    </source>
</evidence>